<evidence type="ECO:0000256" key="1">
    <source>
        <dbReference type="SAM" id="MobiDB-lite"/>
    </source>
</evidence>
<evidence type="ECO:0000313" key="4">
    <source>
        <dbReference type="Proteomes" id="UP000199476"/>
    </source>
</evidence>
<feature type="compositionally biased region" description="Polar residues" evidence="1">
    <location>
        <begin position="1"/>
        <end position="12"/>
    </location>
</feature>
<dbReference type="RefSeq" id="WP_089760582.1">
    <property type="nucleotide sequence ID" value="NZ_FNGO01000014.1"/>
</dbReference>
<dbReference type="Pfam" id="PF18910">
    <property type="entry name" value="DUF5665"/>
    <property type="match status" value="1"/>
</dbReference>
<feature type="region of interest" description="Disordered" evidence="1">
    <location>
        <begin position="1"/>
        <end position="23"/>
    </location>
</feature>
<dbReference type="STRING" id="321763.SAMN04488692_1142"/>
<dbReference type="EMBL" id="FNGO01000014">
    <property type="protein sequence ID" value="SDM01216.1"/>
    <property type="molecule type" value="Genomic_DNA"/>
</dbReference>
<evidence type="ECO:0000313" key="3">
    <source>
        <dbReference type="EMBL" id="SDM01216.1"/>
    </source>
</evidence>
<accession>A0A1G9PR20</accession>
<proteinExistence type="predicted"/>
<protein>
    <submittedName>
        <fullName evidence="3">Uncharacterized protein</fullName>
    </submittedName>
</protein>
<keyword evidence="2" id="KW-1133">Transmembrane helix</keyword>
<dbReference type="AlphaFoldDB" id="A0A1G9PR20"/>
<dbReference type="Proteomes" id="UP000199476">
    <property type="component" value="Unassembled WGS sequence"/>
</dbReference>
<keyword evidence="2" id="KW-0472">Membrane</keyword>
<name>A0A1G9PR20_9FIRM</name>
<evidence type="ECO:0000256" key="2">
    <source>
        <dbReference type="SAM" id="Phobius"/>
    </source>
</evidence>
<reference evidence="3 4" key="1">
    <citation type="submission" date="2016-10" db="EMBL/GenBank/DDBJ databases">
        <authorList>
            <person name="de Groot N.N."/>
        </authorList>
    </citation>
    <scope>NUCLEOTIDE SEQUENCE [LARGE SCALE GENOMIC DNA]</scope>
    <source>
        <strain evidence="3 4">SLAS-1</strain>
    </source>
</reference>
<keyword evidence="4" id="KW-1185">Reference proteome</keyword>
<dbReference type="InterPro" id="IPR043723">
    <property type="entry name" value="DUF5665"/>
</dbReference>
<organism evidence="3 4">
    <name type="scientific">Halarsenatibacter silvermanii</name>
    <dbReference type="NCBI Taxonomy" id="321763"/>
    <lineage>
        <taxon>Bacteria</taxon>
        <taxon>Bacillati</taxon>
        <taxon>Bacillota</taxon>
        <taxon>Clostridia</taxon>
        <taxon>Halanaerobiales</taxon>
        <taxon>Halarsenatibacteraceae</taxon>
        <taxon>Halarsenatibacter</taxon>
    </lineage>
</organism>
<keyword evidence="2" id="KW-0812">Transmembrane</keyword>
<feature type="transmembrane region" description="Helical" evidence="2">
    <location>
        <begin position="54"/>
        <end position="78"/>
    </location>
</feature>
<gene>
    <name evidence="3" type="ORF">SAMN04488692_1142</name>
</gene>
<sequence>MKTEKNSSLNSTKENEEETWKRPDSSWECRLRAFSERFNRFMIAEMLAFKTSPVLTVFTTFLGGLAMGLGLALGLTVLSGLSLMIAQEVVEADLPVIGEYLAEIYEVTIEHLD</sequence>